<evidence type="ECO:0000259" key="5">
    <source>
        <dbReference type="PROSITE" id="PS50977"/>
    </source>
</evidence>
<dbReference type="Gene3D" id="1.10.10.60">
    <property type="entry name" value="Homeodomain-like"/>
    <property type="match status" value="1"/>
</dbReference>
<dbReference type="RefSeq" id="WP_137245104.1">
    <property type="nucleotide sequence ID" value="NZ_SZQA01000001.1"/>
</dbReference>
<dbReference type="Pfam" id="PF00440">
    <property type="entry name" value="TetR_N"/>
    <property type="match status" value="1"/>
</dbReference>
<dbReference type="AlphaFoldDB" id="A0A4U3MSS2"/>
<dbReference type="GO" id="GO:0003677">
    <property type="term" value="F:DNA binding"/>
    <property type="evidence" value="ECO:0007669"/>
    <property type="project" value="UniProtKB-UniRule"/>
</dbReference>
<dbReference type="InterPro" id="IPR036271">
    <property type="entry name" value="Tet_transcr_reg_TetR-rel_C_sf"/>
</dbReference>
<keyword evidence="1" id="KW-0805">Transcription regulation</keyword>
<evidence type="ECO:0000256" key="2">
    <source>
        <dbReference type="ARBA" id="ARBA00023125"/>
    </source>
</evidence>
<gene>
    <name evidence="6" type="ORF">FDA94_01075</name>
</gene>
<dbReference type="Pfam" id="PF16925">
    <property type="entry name" value="TetR_C_13"/>
    <property type="match status" value="1"/>
</dbReference>
<dbReference type="OrthoDB" id="4541465at2"/>
<protein>
    <submittedName>
        <fullName evidence="6">TetR family transcriptional regulator</fullName>
    </submittedName>
</protein>
<evidence type="ECO:0000256" key="4">
    <source>
        <dbReference type="PROSITE-ProRule" id="PRU00335"/>
    </source>
</evidence>
<accession>A0A4U3MSS2</accession>
<evidence type="ECO:0000256" key="1">
    <source>
        <dbReference type="ARBA" id="ARBA00023015"/>
    </source>
</evidence>
<dbReference type="PANTHER" id="PTHR47506">
    <property type="entry name" value="TRANSCRIPTIONAL REGULATORY PROTEIN"/>
    <property type="match status" value="1"/>
</dbReference>
<dbReference type="SUPFAM" id="SSF48498">
    <property type="entry name" value="Tetracyclin repressor-like, C-terminal domain"/>
    <property type="match status" value="1"/>
</dbReference>
<dbReference type="PROSITE" id="PS50977">
    <property type="entry name" value="HTH_TETR_2"/>
    <property type="match status" value="1"/>
</dbReference>
<organism evidence="6 7">
    <name type="scientific">Herbidospora galbida</name>
    <dbReference type="NCBI Taxonomy" id="2575442"/>
    <lineage>
        <taxon>Bacteria</taxon>
        <taxon>Bacillati</taxon>
        <taxon>Actinomycetota</taxon>
        <taxon>Actinomycetes</taxon>
        <taxon>Streptosporangiales</taxon>
        <taxon>Streptosporangiaceae</taxon>
        <taxon>Herbidospora</taxon>
    </lineage>
</organism>
<name>A0A4U3MSS2_9ACTN</name>
<evidence type="ECO:0000256" key="3">
    <source>
        <dbReference type="ARBA" id="ARBA00023163"/>
    </source>
</evidence>
<evidence type="ECO:0000313" key="7">
    <source>
        <dbReference type="Proteomes" id="UP000308705"/>
    </source>
</evidence>
<feature type="DNA-binding region" description="H-T-H motif" evidence="4">
    <location>
        <begin position="33"/>
        <end position="52"/>
    </location>
</feature>
<proteinExistence type="predicted"/>
<dbReference type="Proteomes" id="UP000308705">
    <property type="component" value="Unassembled WGS sequence"/>
</dbReference>
<dbReference type="Gene3D" id="1.10.357.10">
    <property type="entry name" value="Tetracycline Repressor, domain 2"/>
    <property type="match status" value="1"/>
</dbReference>
<dbReference type="InterPro" id="IPR009057">
    <property type="entry name" value="Homeodomain-like_sf"/>
</dbReference>
<keyword evidence="3" id="KW-0804">Transcription</keyword>
<keyword evidence="7" id="KW-1185">Reference proteome</keyword>
<keyword evidence="2 4" id="KW-0238">DNA-binding</keyword>
<evidence type="ECO:0000313" key="6">
    <source>
        <dbReference type="EMBL" id="TKK91416.1"/>
    </source>
</evidence>
<dbReference type="PRINTS" id="PR00455">
    <property type="entry name" value="HTHTETR"/>
</dbReference>
<dbReference type="InterPro" id="IPR011075">
    <property type="entry name" value="TetR_C"/>
</dbReference>
<dbReference type="InterPro" id="IPR001647">
    <property type="entry name" value="HTH_TetR"/>
</dbReference>
<comment type="caution">
    <text evidence="6">The sequence shown here is derived from an EMBL/GenBank/DDBJ whole genome shotgun (WGS) entry which is preliminary data.</text>
</comment>
<sequence>MPRTKNATSRDTKQRIADAAIDQFHRKGYNGTSVQDLVTAAGAPKGTFYNHYSSKEELAVEAVRRYGEGFGLAALEDRTTGTARERVDRHLTALIASGLEVAAERGCMMANLAGEVPAHSEAVAAAIGAHLDRWSASLATAIEEAKAAGDYTTALDSRDLATFIVSAWEGGAVRSKTTSSAEPLRTFERMVAQLLR</sequence>
<feature type="domain" description="HTH tetR-type" evidence="5">
    <location>
        <begin position="10"/>
        <end position="70"/>
    </location>
</feature>
<dbReference type="SUPFAM" id="SSF46689">
    <property type="entry name" value="Homeodomain-like"/>
    <property type="match status" value="1"/>
</dbReference>
<reference evidence="6 7" key="1">
    <citation type="submission" date="2019-04" db="EMBL/GenBank/DDBJ databases">
        <title>Herbidospora sp. NEAU-GS14.nov., a novel actinomycete isolated from soil.</title>
        <authorList>
            <person name="Han L."/>
        </authorList>
    </citation>
    <scope>NUCLEOTIDE SEQUENCE [LARGE SCALE GENOMIC DNA]</scope>
    <source>
        <strain evidence="6 7">NEAU-GS14</strain>
    </source>
</reference>
<dbReference type="EMBL" id="SZQA01000001">
    <property type="protein sequence ID" value="TKK91416.1"/>
    <property type="molecule type" value="Genomic_DNA"/>
</dbReference>
<dbReference type="PANTHER" id="PTHR47506:SF6">
    <property type="entry name" value="HTH-TYPE TRANSCRIPTIONAL REPRESSOR NEMR"/>
    <property type="match status" value="1"/>
</dbReference>